<name>A0ACB7T620_HYAAI</name>
<accession>A0ACB7T620</accession>
<comment type="caution">
    <text evidence="1">The sequence shown here is derived from an EMBL/GenBank/DDBJ whole genome shotgun (WGS) entry which is preliminary data.</text>
</comment>
<dbReference type="Proteomes" id="UP000821845">
    <property type="component" value="Chromosome 10"/>
</dbReference>
<gene>
    <name evidence="1" type="ORF">HPB50_012992</name>
</gene>
<evidence type="ECO:0000313" key="1">
    <source>
        <dbReference type="EMBL" id="KAH6942962.1"/>
    </source>
</evidence>
<dbReference type="EMBL" id="CM023490">
    <property type="protein sequence ID" value="KAH6942962.1"/>
    <property type="molecule type" value="Genomic_DNA"/>
</dbReference>
<sequence length="156" mass="16580">MTNLPTGNRSPARKSGSPEPSNWRDIRVTSSSEDLDLLDAVLGAQGRPGIVSSVTTGNRVPHKQVHTHSVRDLHEEEMSNDEGRIVDPSPPSMSPTGSSVALPVRPPSRSMSWRGLQLLRGWVSDSLPAVTLAVALGAFVCAAMTLSRPRAPPSGL</sequence>
<protein>
    <submittedName>
        <fullName evidence="1">Uncharacterized protein</fullName>
    </submittedName>
</protein>
<proteinExistence type="predicted"/>
<organism evidence="1 2">
    <name type="scientific">Hyalomma asiaticum</name>
    <name type="common">Tick</name>
    <dbReference type="NCBI Taxonomy" id="266040"/>
    <lineage>
        <taxon>Eukaryota</taxon>
        <taxon>Metazoa</taxon>
        <taxon>Ecdysozoa</taxon>
        <taxon>Arthropoda</taxon>
        <taxon>Chelicerata</taxon>
        <taxon>Arachnida</taxon>
        <taxon>Acari</taxon>
        <taxon>Parasitiformes</taxon>
        <taxon>Ixodida</taxon>
        <taxon>Ixodoidea</taxon>
        <taxon>Ixodidae</taxon>
        <taxon>Hyalomminae</taxon>
        <taxon>Hyalomma</taxon>
    </lineage>
</organism>
<reference evidence="1" key="1">
    <citation type="submission" date="2020-05" db="EMBL/GenBank/DDBJ databases">
        <title>Large-scale comparative analyses of tick genomes elucidate their genetic diversity and vector capacities.</title>
        <authorList>
            <person name="Jia N."/>
            <person name="Wang J."/>
            <person name="Shi W."/>
            <person name="Du L."/>
            <person name="Sun Y."/>
            <person name="Zhan W."/>
            <person name="Jiang J."/>
            <person name="Wang Q."/>
            <person name="Zhang B."/>
            <person name="Ji P."/>
            <person name="Sakyi L.B."/>
            <person name="Cui X."/>
            <person name="Yuan T."/>
            <person name="Jiang B."/>
            <person name="Yang W."/>
            <person name="Lam T.T.-Y."/>
            <person name="Chang Q."/>
            <person name="Ding S."/>
            <person name="Wang X."/>
            <person name="Zhu J."/>
            <person name="Ruan X."/>
            <person name="Zhao L."/>
            <person name="Wei J."/>
            <person name="Que T."/>
            <person name="Du C."/>
            <person name="Cheng J."/>
            <person name="Dai P."/>
            <person name="Han X."/>
            <person name="Huang E."/>
            <person name="Gao Y."/>
            <person name="Liu J."/>
            <person name="Shao H."/>
            <person name="Ye R."/>
            <person name="Li L."/>
            <person name="Wei W."/>
            <person name="Wang X."/>
            <person name="Wang C."/>
            <person name="Yang T."/>
            <person name="Huo Q."/>
            <person name="Li W."/>
            <person name="Guo W."/>
            <person name="Chen H."/>
            <person name="Zhou L."/>
            <person name="Ni X."/>
            <person name="Tian J."/>
            <person name="Zhou Y."/>
            <person name="Sheng Y."/>
            <person name="Liu T."/>
            <person name="Pan Y."/>
            <person name="Xia L."/>
            <person name="Li J."/>
            <person name="Zhao F."/>
            <person name="Cao W."/>
        </authorList>
    </citation>
    <scope>NUCLEOTIDE SEQUENCE</scope>
    <source>
        <strain evidence="1">Hyas-2018</strain>
    </source>
</reference>
<evidence type="ECO:0000313" key="2">
    <source>
        <dbReference type="Proteomes" id="UP000821845"/>
    </source>
</evidence>
<keyword evidence="2" id="KW-1185">Reference proteome</keyword>